<feature type="transmembrane region" description="Helical" evidence="11">
    <location>
        <begin position="431"/>
        <end position="458"/>
    </location>
</feature>
<organism evidence="15 16">
    <name type="scientific">Rhododendron griersonianum</name>
    <dbReference type="NCBI Taxonomy" id="479676"/>
    <lineage>
        <taxon>Eukaryota</taxon>
        <taxon>Viridiplantae</taxon>
        <taxon>Streptophyta</taxon>
        <taxon>Embryophyta</taxon>
        <taxon>Tracheophyta</taxon>
        <taxon>Spermatophyta</taxon>
        <taxon>Magnoliopsida</taxon>
        <taxon>eudicotyledons</taxon>
        <taxon>Gunneridae</taxon>
        <taxon>Pentapetalae</taxon>
        <taxon>asterids</taxon>
        <taxon>Ericales</taxon>
        <taxon>Ericaceae</taxon>
        <taxon>Ericoideae</taxon>
        <taxon>Rhodoreae</taxon>
        <taxon>Rhododendron</taxon>
    </lineage>
</organism>
<protein>
    <recommendedName>
        <fullName evidence="17">Calcium permeable stress-gated cation channel 1</fullName>
    </recommendedName>
</protein>
<dbReference type="PANTHER" id="PTHR13018">
    <property type="entry name" value="PROBABLE MEMBRANE PROTEIN DUF221-RELATED"/>
    <property type="match status" value="1"/>
</dbReference>
<comment type="subcellular location">
    <subcellularLocation>
        <location evidence="1">Membrane</location>
        <topology evidence="1">Multi-pass membrane protein</topology>
    </subcellularLocation>
</comment>
<evidence type="ECO:0000313" key="15">
    <source>
        <dbReference type="EMBL" id="KAG5561319.1"/>
    </source>
</evidence>
<dbReference type="PANTHER" id="PTHR13018:SF93">
    <property type="entry name" value="PROTEIN OSCA1"/>
    <property type="match status" value="1"/>
</dbReference>
<feature type="transmembrane region" description="Helical" evidence="11">
    <location>
        <begin position="6"/>
        <end position="28"/>
    </location>
</feature>
<feature type="transmembrane region" description="Helical" evidence="11">
    <location>
        <begin position="586"/>
        <end position="616"/>
    </location>
</feature>
<evidence type="ECO:0008006" key="17">
    <source>
        <dbReference type="Google" id="ProtNLM"/>
    </source>
</evidence>
<evidence type="ECO:0000256" key="3">
    <source>
        <dbReference type="ARBA" id="ARBA00022448"/>
    </source>
</evidence>
<proteinExistence type="inferred from homology"/>
<keyword evidence="7" id="KW-0406">Ion transport</keyword>
<keyword evidence="5" id="KW-0106">Calcium</keyword>
<name>A0AAV6L9L3_9ERIC</name>
<feature type="transmembrane region" description="Helical" evidence="11">
    <location>
        <begin position="479"/>
        <end position="498"/>
    </location>
</feature>
<dbReference type="Pfam" id="PF13967">
    <property type="entry name" value="RSN1_TM"/>
    <property type="match status" value="1"/>
</dbReference>
<dbReference type="InterPro" id="IPR032880">
    <property type="entry name" value="CSC1/OSCA1-like_N"/>
</dbReference>
<feature type="compositionally biased region" description="Low complexity" evidence="10">
    <location>
        <begin position="785"/>
        <end position="801"/>
    </location>
</feature>
<evidence type="ECO:0000259" key="14">
    <source>
        <dbReference type="Pfam" id="PF14703"/>
    </source>
</evidence>
<comment type="caution">
    <text evidence="15">The sequence shown here is derived from an EMBL/GenBank/DDBJ whole genome shotgun (WGS) entry which is preliminary data.</text>
</comment>
<accession>A0AAV6L9L3</accession>
<feature type="domain" description="CSC1/OSCA1-like 7TM region" evidence="12">
    <location>
        <begin position="385"/>
        <end position="637"/>
    </location>
</feature>
<feature type="domain" description="CSC1/OSCA1-like N-terminal transmembrane" evidence="13">
    <location>
        <begin position="9"/>
        <end position="176"/>
    </location>
</feature>
<evidence type="ECO:0000313" key="16">
    <source>
        <dbReference type="Proteomes" id="UP000823749"/>
    </source>
</evidence>
<dbReference type="Pfam" id="PF14703">
    <property type="entry name" value="PHM7_cyt"/>
    <property type="match status" value="1"/>
</dbReference>
<evidence type="ECO:0000256" key="10">
    <source>
        <dbReference type="SAM" id="MobiDB-lite"/>
    </source>
</evidence>
<reference evidence="15" key="1">
    <citation type="submission" date="2020-08" db="EMBL/GenBank/DDBJ databases">
        <title>Plant Genome Project.</title>
        <authorList>
            <person name="Zhang R.-G."/>
        </authorList>
    </citation>
    <scope>NUCLEOTIDE SEQUENCE</scope>
    <source>
        <strain evidence="15">WSP0</strain>
        <tissue evidence="15">Leaf</tissue>
    </source>
</reference>
<keyword evidence="8 11" id="KW-0472">Membrane</keyword>
<keyword evidence="16" id="KW-1185">Reference proteome</keyword>
<sequence>MATLQDIGLAAAINILSAIIFLVLFAILRLQPMNDRVYFPKWYLKGLRDSPSRSGAFVRQFVNLDFRSYLRFLNWMPEALKMPELELIDHAGLDSAVYLRIYLLGLKIFVPITLLAWAILVPVNWTNNMLDGDNVIFSSIDKLSVSNIPQRSHRFWAHIIMAYIFTFWTCYVLRKEYETVASMRLHFLASVRRRPDQFTVLVRNVPPDPDESVSELVEHFFLVNHPDNYLIHQVVYNANKLAKLVKEKKSKQNWLDYYELKYSRNQSKRPVKKTGFLGLCGEKVDAIDFETSEIKRLSKEVISHCCSSLSYLIMFITEERERVIMDPKSIMPTAFVSFKSRWGAAVCAQTQQSRDPTAWVTEWAPEPRDVYWQNLAIPYVQLTIKRLIIAVAFFFLTFFFMIPIAFVQSLANIEGIEKRFSFLKVIIEVPFIKSLIVGVLPGLALKLFLMFLPAILMLMSKFEGFISISSLERRSASRFYIFSFVNVFLGSIIAGTAFEQLNSFIKQSANQIPKTIGVAIPMKATFFITYIMVDGWAGIAGEILRLKPLIFYHLKNFFLVKTEKDREEAMDPGSLGFNTGEPQIQLYFLLGLVYAVVTPLLLPFILVFFGFAYLVFRHQVNFVNPIDRESDGFLYYIMQIINVYNQEYESGAAFWPDVHGRVITALVISQVLLMGLIGTKEAAQSAPFLIALPILTIAFHRFCKGRYEPAFIRYPLQEAMMKDTLEHAREPNLNLKGYLQNAYIHPVFKACNEDEDEDEDGEFNKNWGEESILVPTKRQSRRNTPVPSKVSANSSPPSSLPDVVEEHTQP</sequence>
<evidence type="ECO:0000256" key="4">
    <source>
        <dbReference type="ARBA" id="ARBA00022692"/>
    </source>
</evidence>
<keyword evidence="4 11" id="KW-0812">Transmembrane</keyword>
<dbReference type="GO" id="GO:0005886">
    <property type="term" value="C:plasma membrane"/>
    <property type="evidence" value="ECO:0007669"/>
    <property type="project" value="TreeGrafter"/>
</dbReference>
<evidence type="ECO:0000256" key="8">
    <source>
        <dbReference type="ARBA" id="ARBA00023136"/>
    </source>
</evidence>
<dbReference type="Proteomes" id="UP000823749">
    <property type="component" value="Chromosome 2"/>
</dbReference>
<evidence type="ECO:0000256" key="2">
    <source>
        <dbReference type="ARBA" id="ARBA00007779"/>
    </source>
</evidence>
<dbReference type="InterPro" id="IPR045122">
    <property type="entry name" value="Csc1-like"/>
</dbReference>
<dbReference type="InterPro" id="IPR027815">
    <property type="entry name" value="CSC1/OSCA1-like_cyt"/>
</dbReference>
<evidence type="ECO:0000259" key="12">
    <source>
        <dbReference type="Pfam" id="PF02714"/>
    </source>
</evidence>
<dbReference type="GO" id="GO:0005227">
    <property type="term" value="F:calcium-activated cation channel activity"/>
    <property type="evidence" value="ECO:0007669"/>
    <property type="project" value="InterPro"/>
</dbReference>
<feature type="transmembrane region" description="Helical" evidence="11">
    <location>
        <begin position="155"/>
        <end position="174"/>
    </location>
</feature>
<dbReference type="AlphaFoldDB" id="A0AAV6L9L3"/>
<keyword evidence="3" id="KW-0813">Transport</keyword>
<gene>
    <name evidence="15" type="ORF">RHGRI_004372</name>
</gene>
<dbReference type="Pfam" id="PF02714">
    <property type="entry name" value="RSN1_7TM"/>
    <property type="match status" value="1"/>
</dbReference>
<comment type="similarity">
    <text evidence="2">Belongs to the CSC1 (TC 1.A.17) family.</text>
</comment>
<evidence type="ECO:0000256" key="7">
    <source>
        <dbReference type="ARBA" id="ARBA00023065"/>
    </source>
</evidence>
<keyword evidence="9" id="KW-0407">Ion channel</keyword>
<dbReference type="InterPro" id="IPR003864">
    <property type="entry name" value="CSC1/OSCA1-like_7TM"/>
</dbReference>
<evidence type="ECO:0000256" key="5">
    <source>
        <dbReference type="ARBA" id="ARBA00022837"/>
    </source>
</evidence>
<evidence type="ECO:0000256" key="6">
    <source>
        <dbReference type="ARBA" id="ARBA00022989"/>
    </source>
</evidence>
<feature type="domain" description="CSC1/OSCA1-like cytosolic" evidence="14">
    <location>
        <begin position="197"/>
        <end position="374"/>
    </location>
</feature>
<evidence type="ECO:0000256" key="1">
    <source>
        <dbReference type="ARBA" id="ARBA00004141"/>
    </source>
</evidence>
<evidence type="ECO:0000256" key="9">
    <source>
        <dbReference type="ARBA" id="ARBA00023303"/>
    </source>
</evidence>
<dbReference type="EMBL" id="JACTNZ010000002">
    <property type="protein sequence ID" value="KAG5561319.1"/>
    <property type="molecule type" value="Genomic_DNA"/>
</dbReference>
<evidence type="ECO:0000259" key="13">
    <source>
        <dbReference type="Pfam" id="PF13967"/>
    </source>
</evidence>
<keyword evidence="6 11" id="KW-1133">Transmembrane helix</keyword>
<feature type="transmembrane region" description="Helical" evidence="11">
    <location>
        <begin position="387"/>
        <end position="411"/>
    </location>
</feature>
<feature type="transmembrane region" description="Helical" evidence="11">
    <location>
        <begin position="101"/>
        <end position="120"/>
    </location>
</feature>
<evidence type="ECO:0000256" key="11">
    <source>
        <dbReference type="SAM" id="Phobius"/>
    </source>
</evidence>
<feature type="region of interest" description="Disordered" evidence="10">
    <location>
        <begin position="755"/>
        <end position="810"/>
    </location>
</feature>